<sequence>MPLSNNIGSKRTHEMGEDIEIQLVEKLKIKKFSVQMDESTLRDSEAVLITYLRHIDKGDLAEEMLLCKSLESTTAAKDVCNKLKILLRCQ</sequence>
<protein>
    <submittedName>
        <fullName evidence="1">Uncharacterized protein</fullName>
    </submittedName>
</protein>
<dbReference type="PANTHER" id="PTHR45913">
    <property type="entry name" value="EPM2A-INTERACTING PROTEIN 1"/>
    <property type="match status" value="1"/>
</dbReference>
<dbReference type="AlphaFoldDB" id="A0AAV2ILD4"/>
<evidence type="ECO:0000313" key="2">
    <source>
        <dbReference type="Proteomes" id="UP001497497"/>
    </source>
</evidence>
<keyword evidence="2" id="KW-1185">Reference proteome</keyword>
<accession>A0AAV2ILD4</accession>
<reference evidence="1 2" key="1">
    <citation type="submission" date="2024-04" db="EMBL/GenBank/DDBJ databases">
        <authorList>
            <consortium name="Genoscope - CEA"/>
            <person name="William W."/>
        </authorList>
    </citation>
    <scope>NUCLEOTIDE SEQUENCE [LARGE SCALE GENOMIC DNA]</scope>
</reference>
<proteinExistence type="predicted"/>
<dbReference type="Proteomes" id="UP001497497">
    <property type="component" value="Unassembled WGS sequence"/>
</dbReference>
<name>A0AAV2ILD4_LYMST</name>
<organism evidence="1 2">
    <name type="scientific">Lymnaea stagnalis</name>
    <name type="common">Great pond snail</name>
    <name type="synonym">Helix stagnalis</name>
    <dbReference type="NCBI Taxonomy" id="6523"/>
    <lineage>
        <taxon>Eukaryota</taxon>
        <taxon>Metazoa</taxon>
        <taxon>Spiralia</taxon>
        <taxon>Lophotrochozoa</taxon>
        <taxon>Mollusca</taxon>
        <taxon>Gastropoda</taxon>
        <taxon>Heterobranchia</taxon>
        <taxon>Euthyneura</taxon>
        <taxon>Panpulmonata</taxon>
        <taxon>Hygrophila</taxon>
        <taxon>Lymnaeoidea</taxon>
        <taxon>Lymnaeidae</taxon>
        <taxon>Lymnaea</taxon>
    </lineage>
</organism>
<evidence type="ECO:0000313" key="1">
    <source>
        <dbReference type="EMBL" id="CAL1546477.1"/>
    </source>
</evidence>
<comment type="caution">
    <text evidence="1">The sequence shown here is derived from an EMBL/GenBank/DDBJ whole genome shotgun (WGS) entry which is preliminary data.</text>
</comment>
<gene>
    <name evidence="1" type="ORF">GSLYS_00019854001</name>
</gene>
<dbReference type="PANTHER" id="PTHR45913:SF19">
    <property type="entry name" value="LOW QUALITY PROTEIN: ZINC FINGER BED DOMAIN-CONTAINING PROTEIN 5-LIKE"/>
    <property type="match status" value="1"/>
</dbReference>
<dbReference type="EMBL" id="CAXITT010000813">
    <property type="protein sequence ID" value="CAL1546477.1"/>
    <property type="molecule type" value="Genomic_DNA"/>
</dbReference>